<name>A0A5B7HKS2_PORTR</name>
<gene>
    <name evidence="1" type="ORF">E2C01_064416</name>
</gene>
<dbReference type="Proteomes" id="UP000324222">
    <property type="component" value="Unassembled WGS sequence"/>
</dbReference>
<evidence type="ECO:0000313" key="1">
    <source>
        <dbReference type="EMBL" id="MPC70175.1"/>
    </source>
</evidence>
<sequence>MTGKPTGHRIVGIRYQVMRTAVVESDVDGAGLGGRMGGRIQRLGRKEKLSGRVEYNRRGICQGKMSMWGE</sequence>
<accession>A0A5B7HKS2</accession>
<dbReference type="EMBL" id="VSRR010030680">
    <property type="protein sequence ID" value="MPC70175.1"/>
    <property type="molecule type" value="Genomic_DNA"/>
</dbReference>
<keyword evidence="2" id="KW-1185">Reference proteome</keyword>
<proteinExistence type="predicted"/>
<reference evidence="1 2" key="1">
    <citation type="submission" date="2019-05" db="EMBL/GenBank/DDBJ databases">
        <title>Another draft genome of Portunus trituberculatus and its Hox gene families provides insights of decapod evolution.</title>
        <authorList>
            <person name="Jeong J.-H."/>
            <person name="Song I."/>
            <person name="Kim S."/>
            <person name="Choi T."/>
            <person name="Kim D."/>
            <person name="Ryu S."/>
            <person name="Kim W."/>
        </authorList>
    </citation>
    <scope>NUCLEOTIDE SEQUENCE [LARGE SCALE GENOMIC DNA]</scope>
    <source>
        <tissue evidence="1">Muscle</tissue>
    </source>
</reference>
<protein>
    <submittedName>
        <fullName evidence="1">Uncharacterized protein</fullName>
    </submittedName>
</protein>
<comment type="caution">
    <text evidence="1">The sequence shown here is derived from an EMBL/GenBank/DDBJ whole genome shotgun (WGS) entry which is preliminary data.</text>
</comment>
<organism evidence="1 2">
    <name type="scientific">Portunus trituberculatus</name>
    <name type="common">Swimming crab</name>
    <name type="synonym">Neptunus trituberculatus</name>
    <dbReference type="NCBI Taxonomy" id="210409"/>
    <lineage>
        <taxon>Eukaryota</taxon>
        <taxon>Metazoa</taxon>
        <taxon>Ecdysozoa</taxon>
        <taxon>Arthropoda</taxon>
        <taxon>Crustacea</taxon>
        <taxon>Multicrustacea</taxon>
        <taxon>Malacostraca</taxon>
        <taxon>Eumalacostraca</taxon>
        <taxon>Eucarida</taxon>
        <taxon>Decapoda</taxon>
        <taxon>Pleocyemata</taxon>
        <taxon>Brachyura</taxon>
        <taxon>Eubrachyura</taxon>
        <taxon>Portunoidea</taxon>
        <taxon>Portunidae</taxon>
        <taxon>Portuninae</taxon>
        <taxon>Portunus</taxon>
    </lineage>
</organism>
<evidence type="ECO:0000313" key="2">
    <source>
        <dbReference type="Proteomes" id="UP000324222"/>
    </source>
</evidence>
<dbReference type="AlphaFoldDB" id="A0A5B7HKS2"/>